<dbReference type="AlphaFoldDB" id="A0A2A2K3Y7"/>
<protein>
    <submittedName>
        <fullName evidence="2">Uncharacterized protein</fullName>
    </submittedName>
</protein>
<evidence type="ECO:0000313" key="3">
    <source>
        <dbReference type="Proteomes" id="UP000218231"/>
    </source>
</evidence>
<sequence length="92" mass="9770">MGDTWEGSPLQDLCPTALVGQTLCVTGAAGWCPEAQKGNTPTAAECTSKSIGGGGNSYREAERNGTERKGRDKGDLNNPIESNEHINHWTHS</sequence>
<accession>A0A2A2K3Y7</accession>
<reference evidence="2 3" key="1">
    <citation type="journal article" date="2017" name="Curr. Biol.">
        <title>Genome architecture and evolution of a unichromosomal asexual nematode.</title>
        <authorList>
            <person name="Fradin H."/>
            <person name="Zegar C."/>
            <person name="Gutwein M."/>
            <person name="Lucas J."/>
            <person name="Kovtun M."/>
            <person name="Corcoran D."/>
            <person name="Baugh L.R."/>
            <person name="Kiontke K."/>
            <person name="Gunsalus K."/>
            <person name="Fitch D.H."/>
            <person name="Piano F."/>
        </authorList>
    </citation>
    <scope>NUCLEOTIDE SEQUENCE [LARGE SCALE GENOMIC DNA]</scope>
    <source>
        <strain evidence="2">PF1309</strain>
    </source>
</reference>
<name>A0A2A2K3Y7_9BILA</name>
<organism evidence="2 3">
    <name type="scientific">Diploscapter pachys</name>
    <dbReference type="NCBI Taxonomy" id="2018661"/>
    <lineage>
        <taxon>Eukaryota</taxon>
        <taxon>Metazoa</taxon>
        <taxon>Ecdysozoa</taxon>
        <taxon>Nematoda</taxon>
        <taxon>Chromadorea</taxon>
        <taxon>Rhabditida</taxon>
        <taxon>Rhabditina</taxon>
        <taxon>Rhabditomorpha</taxon>
        <taxon>Rhabditoidea</taxon>
        <taxon>Rhabditidae</taxon>
        <taxon>Diploscapter</taxon>
    </lineage>
</organism>
<dbReference type="Proteomes" id="UP000218231">
    <property type="component" value="Unassembled WGS sequence"/>
</dbReference>
<keyword evidence="3" id="KW-1185">Reference proteome</keyword>
<evidence type="ECO:0000256" key="1">
    <source>
        <dbReference type="SAM" id="MobiDB-lite"/>
    </source>
</evidence>
<feature type="region of interest" description="Disordered" evidence="1">
    <location>
        <begin position="35"/>
        <end position="92"/>
    </location>
</feature>
<feature type="compositionally biased region" description="Basic and acidic residues" evidence="1">
    <location>
        <begin position="59"/>
        <end position="75"/>
    </location>
</feature>
<dbReference type="EMBL" id="LIAE01009712">
    <property type="protein sequence ID" value="PAV68654.1"/>
    <property type="molecule type" value="Genomic_DNA"/>
</dbReference>
<proteinExistence type="predicted"/>
<evidence type="ECO:0000313" key="2">
    <source>
        <dbReference type="EMBL" id="PAV68654.1"/>
    </source>
</evidence>
<feature type="compositionally biased region" description="Polar residues" evidence="1">
    <location>
        <begin position="37"/>
        <end position="50"/>
    </location>
</feature>
<gene>
    <name evidence="2" type="ORF">WR25_18727</name>
</gene>
<feature type="compositionally biased region" description="Basic and acidic residues" evidence="1">
    <location>
        <begin position="82"/>
        <end position="92"/>
    </location>
</feature>
<comment type="caution">
    <text evidence="2">The sequence shown here is derived from an EMBL/GenBank/DDBJ whole genome shotgun (WGS) entry which is preliminary data.</text>
</comment>